<dbReference type="Gene3D" id="1.10.8.610">
    <property type="entry name" value="SirC, precorrin-2 dehydrogenase, C-terminal helical domain-like"/>
    <property type="match status" value="1"/>
</dbReference>
<dbReference type="SUPFAM" id="SSF51735">
    <property type="entry name" value="NAD(P)-binding Rossmann-fold domains"/>
    <property type="match status" value="1"/>
</dbReference>
<gene>
    <name evidence="8" type="ORF">P378_04725</name>
</gene>
<dbReference type="Gene3D" id="3.40.50.720">
    <property type="entry name" value="NAD(P)-binding Rossmann-like Domain"/>
    <property type="match status" value="1"/>
</dbReference>
<dbReference type="InterPro" id="IPR028161">
    <property type="entry name" value="Met8-like"/>
</dbReference>
<comment type="pathway">
    <text evidence="1">Porphyrin-containing compound metabolism; siroheme biosynthesis; sirohydrochlorin from precorrin-2: step 1/1.</text>
</comment>
<dbReference type="Pfam" id="PF14824">
    <property type="entry name" value="Sirohm_synth_M"/>
    <property type="match status" value="1"/>
</dbReference>
<protein>
    <recommendedName>
        <fullName evidence="2">precorrin-2 dehydrogenase</fullName>
        <ecNumber evidence="2">1.3.1.76</ecNumber>
    </recommendedName>
</protein>
<dbReference type="InterPro" id="IPR036291">
    <property type="entry name" value="NAD(P)-bd_dom_sf"/>
</dbReference>
<dbReference type="UniPathway" id="UPA00262">
    <property type="reaction ID" value="UER00222"/>
</dbReference>
<keyword evidence="9" id="KW-1185">Reference proteome</keyword>
<keyword evidence="4" id="KW-0520">NAD</keyword>
<dbReference type="AlphaFoldDB" id="A0A2C6MHL1"/>
<dbReference type="SUPFAM" id="SSF75615">
    <property type="entry name" value="Siroheme synthase middle domains-like"/>
    <property type="match status" value="1"/>
</dbReference>
<evidence type="ECO:0000256" key="1">
    <source>
        <dbReference type="ARBA" id="ARBA00005010"/>
    </source>
</evidence>
<keyword evidence="5" id="KW-0627">Porphyrin biosynthesis</keyword>
<dbReference type="PANTHER" id="PTHR35330">
    <property type="entry name" value="SIROHEME BIOSYNTHESIS PROTEIN MET8"/>
    <property type="match status" value="1"/>
</dbReference>
<dbReference type="NCBIfam" id="TIGR01470">
    <property type="entry name" value="cysG_Nterm"/>
    <property type="match status" value="1"/>
</dbReference>
<comment type="catalytic activity">
    <reaction evidence="6">
        <text>precorrin-2 + NAD(+) = sirohydrochlorin + NADH + 2 H(+)</text>
        <dbReference type="Rhea" id="RHEA:15613"/>
        <dbReference type="ChEBI" id="CHEBI:15378"/>
        <dbReference type="ChEBI" id="CHEBI:57540"/>
        <dbReference type="ChEBI" id="CHEBI:57945"/>
        <dbReference type="ChEBI" id="CHEBI:58351"/>
        <dbReference type="ChEBI" id="CHEBI:58827"/>
        <dbReference type="EC" id="1.3.1.76"/>
    </reaction>
</comment>
<evidence type="ECO:0000313" key="8">
    <source>
        <dbReference type="EMBL" id="PHJ39234.1"/>
    </source>
</evidence>
<evidence type="ECO:0000313" key="9">
    <source>
        <dbReference type="Proteomes" id="UP000222564"/>
    </source>
</evidence>
<dbReference type="InterPro" id="IPR042518">
    <property type="entry name" value="SirC_C"/>
</dbReference>
<evidence type="ECO:0000259" key="7">
    <source>
        <dbReference type="Pfam" id="PF14824"/>
    </source>
</evidence>
<accession>A0A2C6MHL1</accession>
<dbReference type="EMBL" id="AWQQ01000027">
    <property type="protein sequence ID" value="PHJ39234.1"/>
    <property type="molecule type" value="Genomic_DNA"/>
</dbReference>
<dbReference type="InterPro" id="IPR028281">
    <property type="entry name" value="Sirohaem_synthase_central"/>
</dbReference>
<dbReference type="Proteomes" id="UP000222564">
    <property type="component" value="Unassembled WGS sequence"/>
</dbReference>
<dbReference type="Pfam" id="PF13241">
    <property type="entry name" value="NAD_binding_7"/>
    <property type="match status" value="1"/>
</dbReference>
<sequence length="213" mass="24077">MENLYPIYLKLAGQLCLVVGGGKVAERKVGSLLECGARVRLVSPAVTSQIEEWANQGKLELRQRQYQTGDLEGAFLVFAATNQEKVNRRVSEECLSRNLAVNVVDDPPRCNFFVPSVIRRGKLSIAISTSGASPALAAKIRRQLERQFGPEYEEFMEILADLRRQVLAGEADIQQRKQIFSHLVESDILDLLRKKKYDQVKERIQNAYRGNRS</sequence>
<evidence type="ECO:0000256" key="5">
    <source>
        <dbReference type="ARBA" id="ARBA00023244"/>
    </source>
</evidence>
<name>A0A2C6MHL1_9FIRM</name>
<evidence type="ECO:0000256" key="4">
    <source>
        <dbReference type="ARBA" id="ARBA00023027"/>
    </source>
</evidence>
<dbReference type="GO" id="GO:0004325">
    <property type="term" value="F:ferrochelatase activity"/>
    <property type="evidence" value="ECO:0007669"/>
    <property type="project" value="InterPro"/>
</dbReference>
<comment type="caution">
    <text evidence="8">The sequence shown here is derived from an EMBL/GenBank/DDBJ whole genome shotgun (WGS) entry which is preliminary data.</text>
</comment>
<dbReference type="EC" id="1.3.1.76" evidence="2"/>
<evidence type="ECO:0000256" key="3">
    <source>
        <dbReference type="ARBA" id="ARBA00023002"/>
    </source>
</evidence>
<dbReference type="GO" id="GO:0043115">
    <property type="term" value="F:precorrin-2 dehydrogenase activity"/>
    <property type="evidence" value="ECO:0007669"/>
    <property type="project" value="UniProtKB-EC"/>
</dbReference>
<dbReference type="GO" id="GO:0019354">
    <property type="term" value="P:siroheme biosynthetic process"/>
    <property type="evidence" value="ECO:0007669"/>
    <property type="project" value="UniProtKB-UniPathway"/>
</dbReference>
<evidence type="ECO:0000256" key="2">
    <source>
        <dbReference type="ARBA" id="ARBA00012400"/>
    </source>
</evidence>
<organism evidence="8 9">
    <name type="scientific">Desulforamulus profundi</name>
    <dbReference type="NCBI Taxonomy" id="1383067"/>
    <lineage>
        <taxon>Bacteria</taxon>
        <taxon>Bacillati</taxon>
        <taxon>Bacillota</taxon>
        <taxon>Clostridia</taxon>
        <taxon>Eubacteriales</taxon>
        <taxon>Peptococcaceae</taxon>
        <taxon>Desulforamulus</taxon>
    </lineage>
</organism>
<dbReference type="PANTHER" id="PTHR35330:SF1">
    <property type="entry name" value="SIROHEME BIOSYNTHESIS PROTEIN MET8"/>
    <property type="match status" value="1"/>
</dbReference>
<dbReference type="InterPro" id="IPR006367">
    <property type="entry name" value="Sirohaem_synthase_N"/>
</dbReference>
<dbReference type="RefSeq" id="WP_099082366.1">
    <property type="nucleotide sequence ID" value="NZ_AWQQ01000027.1"/>
</dbReference>
<proteinExistence type="predicted"/>
<dbReference type="OrthoDB" id="9773765at2"/>
<keyword evidence="3" id="KW-0560">Oxidoreductase</keyword>
<evidence type="ECO:0000256" key="6">
    <source>
        <dbReference type="ARBA" id="ARBA00047561"/>
    </source>
</evidence>
<reference evidence="8 9" key="1">
    <citation type="submission" date="2013-09" db="EMBL/GenBank/DDBJ databases">
        <title>Biodegradation of hydrocarbons in the deep terrestrial subsurface : characterization of a microbial consortium composed of two Desulfotomaculum species originating from a deep geological formation.</title>
        <authorList>
            <person name="Aullo T."/>
            <person name="Berlendis S."/>
            <person name="Lascourreges J.-F."/>
            <person name="Dessort D."/>
            <person name="Saint-Laurent S."/>
            <person name="Schraauwers B."/>
            <person name="Mas J."/>
            <person name="Magot M."/>
            <person name="Ranchou-Peyruse A."/>
        </authorList>
    </citation>
    <scope>NUCLEOTIDE SEQUENCE [LARGE SCALE GENOMIC DNA]</scope>
    <source>
        <strain evidence="8 9">Bs107</strain>
    </source>
</reference>
<feature type="domain" description="Siroheme synthase central" evidence="7">
    <location>
        <begin position="120"/>
        <end position="147"/>
    </location>
</feature>